<dbReference type="Gene3D" id="2.40.128.270">
    <property type="match status" value="1"/>
</dbReference>
<accession>A0A0P1FDM9</accession>
<dbReference type="AlphaFoldDB" id="A0A0P1FDM9"/>
<gene>
    <name evidence="2" type="ORF">SHM7688_03616</name>
</gene>
<dbReference type="Pfam" id="PF09619">
    <property type="entry name" value="YscW"/>
    <property type="match status" value="1"/>
</dbReference>
<proteinExistence type="predicted"/>
<dbReference type="RefSeq" id="WP_058241301.1">
    <property type="nucleotide sequence ID" value="NZ_CYPW01000040.1"/>
</dbReference>
<dbReference type="Proteomes" id="UP000054823">
    <property type="component" value="Unassembled WGS sequence"/>
</dbReference>
<dbReference type="OrthoDB" id="9809132at2"/>
<name>A0A0P1FDM9_9RHOB</name>
<keyword evidence="3" id="KW-1185">Reference proteome</keyword>
<dbReference type="Pfam" id="PF03724">
    <property type="entry name" value="META"/>
    <property type="match status" value="1"/>
</dbReference>
<evidence type="ECO:0000313" key="3">
    <source>
        <dbReference type="Proteomes" id="UP000054823"/>
    </source>
</evidence>
<dbReference type="EMBL" id="CYPW01000040">
    <property type="protein sequence ID" value="CUH54146.1"/>
    <property type="molecule type" value="Genomic_DNA"/>
</dbReference>
<evidence type="ECO:0000313" key="2">
    <source>
        <dbReference type="EMBL" id="CUH54146.1"/>
    </source>
</evidence>
<reference evidence="2 3" key="1">
    <citation type="submission" date="2015-09" db="EMBL/GenBank/DDBJ databases">
        <authorList>
            <consortium name="Swine Surveillance"/>
        </authorList>
    </citation>
    <scope>NUCLEOTIDE SEQUENCE [LARGE SCALE GENOMIC DNA]</scope>
    <source>
        <strain evidence="2 3">CECT 7688</strain>
    </source>
</reference>
<evidence type="ECO:0000259" key="1">
    <source>
        <dbReference type="Pfam" id="PF03724"/>
    </source>
</evidence>
<dbReference type="InterPro" id="IPR005184">
    <property type="entry name" value="DUF306_Meta_HslJ"/>
</dbReference>
<organism evidence="2 3">
    <name type="scientific">Shimia marina</name>
    <dbReference type="NCBI Taxonomy" id="321267"/>
    <lineage>
        <taxon>Bacteria</taxon>
        <taxon>Pseudomonadati</taxon>
        <taxon>Pseudomonadota</taxon>
        <taxon>Alphaproteobacteria</taxon>
        <taxon>Rhodobacterales</taxon>
        <taxon>Roseobacteraceae</taxon>
    </lineage>
</organism>
<dbReference type="InterPro" id="IPR038670">
    <property type="entry name" value="HslJ-like_sf"/>
</dbReference>
<dbReference type="InterPro" id="IPR039366">
    <property type="entry name" value="Pilotin"/>
</dbReference>
<protein>
    <submittedName>
        <fullName evidence="2">Heat-inducible protein</fullName>
    </submittedName>
</protein>
<feature type="domain" description="DUF306" evidence="1">
    <location>
        <begin position="143"/>
        <end position="246"/>
    </location>
</feature>
<sequence>MARMRMGTIGRTVGLAAGLVALSVGGALAEFQTLEGSVSYREKIALHPEALVEITLEDVSKMDVAATVLAHQTVRPQGQVPVDFALRYDDRMVVDSGRYSVRAVIRLGEDVLWRSTRSFAALTQDAPEQVDVMVERVRLDAPSALTTGAWLVVRINGEDVAGDRLPQMEFGEDGRVSGTSGCNRFNGSYTAKGSALEFGPLASTRMACPGALGAQEMTFFQALETVVGHAVQDGHTVFVDAEGTAVIKLLAQ</sequence>
<dbReference type="STRING" id="321267.SHM7688_03616"/>
<dbReference type="PANTHER" id="PTHR35535">
    <property type="entry name" value="HEAT SHOCK PROTEIN HSLJ"/>
    <property type="match status" value="1"/>
</dbReference>
<dbReference type="InterPro" id="IPR053147">
    <property type="entry name" value="Hsp_HslJ-like"/>
</dbReference>
<dbReference type="PANTHER" id="PTHR35535:SF1">
    <property type="entry name" value="HEAT SHOCK PROTEIN HSLJ"/>
    <property type="match status" value="1"/>
</dbReference>